<keyword evidence="2" id="KW-1185">Reference proteome</keyword>
<dbReference type="Proteomes" id="UP000316079">
    <property type="component" value="Unassembled WGS sequence"/>
</dbReference>
<sequence length="166" mass="18688">MSPQNDKQIQSRSFEFNTGFIIRHPSTLLAPLLCLLLLHGPLTHVHFIPKHHEGEVLRVLDVSVVHKLLLPVGEVLKALGIIYAEGEQAAVGATVERCPQAAKPLLTSRVPNLKRDRAAVHLQVFVEELHADGVEERFMSELFPTPPSPRRITFRRDDREDMLTDP</sequence>
<accession>A0A553RD07</accession>
<dbReference type="AlphaFoldDB" id="A0A553RD07"/>
<gene>
    <name evidence="1" type="ORF">DNTS_004631</name>
</gene>
<name>A0A553RD07_9TELE</name>
<organism evidence="1 2">
    <name type="scientific">Danionella cerebrum</name>
    <dbReference type="NCBI Taxonomy" id="2873325"/>
    <lineage>
        <taxon>Eukaryota</taxon>
        <taxon>Metazoa</taxon>
        <taxon>Chordata</taxon>
        <taxon>Craniata</taxon>
        <taxon>Vertebrata</taxon>
        <taxon>Euteleostomi</taxon>
        <taxon>Actinopterygii</taxon>
        <taxon>Neopterygii</taxon>
        <taxon>Teleostei</taxon>
        <taxon>Ostariophysi</taxon>
        <taxon>Cypriniformes</taxon>
        <taxon>Danionidae</taxon>
        <taxon>Danioninae</taxon>
        <taxon>Danionella</taxon>
    </lineage>
</organism>
<reference evidence="1 2" key="1">
    <citation type="journal article" date="2019" name="Sci. Data">
        <title>Hybrid genome assembly and annotation of Danionella translucida.</title>
        <authorList>
            <person name="Kadobianskyi M."/>
            <person name="Schulze L."/>
            <person name="Schuelke M."/>
            <person name="Judkewitz B."/>
        </authorList>
    </citation>
    <scope>NUCLEOTIDE SEQUENCE [LARGE SCALE GENOMIC DNA]</scope>
    <source>
        <strain evidence="1 2">Bolton</strain>
    </source>
</reference>
<evidence type="ECO:0000313" key="1">
    <source>
        <dbReference type="EMBL" id="TRZ00073.1"/>
    </source>
</evidence>
<protein>
    <submittedName>
        <fullName evidence="1">Uncharacterized protein</fullName>
    </submittedName>
</protein>
<proteinExistence type="predicted"/>
<dbReference type="OrthoDB" id="10252102at2759"/>
<evidence type="ECO:0000313" key="2">
    <source>
        <dbReference type="Proteomes" id="UP000316079"/>
    </source>
</evidence>
<dbReference type="EMBL" id="SRMA01024819">
    <property type="protein sequence ID" value="TRZ00073.1"/>
    <property type="molecule type" value="Genomic_DNA"/>
</dbReference>
<comment type="caution">
    <text evidence="1">The sequence shown here is derived from an EMBL/GenBank/DDBJ whole genome shotgun (WGS) entry which is preliminary data.</text>
</comment>